<feature type="repeat" description="HEAT" evidence="3">
    <location>
        <begin position="237"/>
        <end position="275"/>
    </location>
</feature>
<protein>
    <recommendedName>
        <fullName evidence="4">Phosphatase PP2A regulatory subunit A/Splicing factor 3B subunit 1-like HEAT repeat domain-containing protein</fullName>
    </recommendedName>
</protein>
<dbReference type="GO" id="GO:0005829">
    <property type="term" value="C:cytosol"/>
    <property type="evidence" value="ECO:0007669"/>
    <property type="project" value="TreeGrafter"/>
</dbReference>
<sequence>GGPEYVHCLLPPLESLATVEEKVVREKAVESLRAISHEHSPSDLEAHFVPLVKPCGNAELRQYFRNLCSDDTLMVRRAAASRLGEFAKVLELDNVKSEITPVFSNLASDEQDSVRLPAVEACVNVTQLLPQEGLEALVMPTLRQAAEDKSWRVRYMVADKFTELQKAVGPESTKTDLVPAFQNLMKDCEAEVRAAASHKVKEFCENLSADCRETSALASVVMGLSPILGKDNTIEHLLPLFLAQLKDECPELRLNIISNLDRVNEVIGIRQLSQSLLPAIVELAEDAKWRVRLAIIEYMPLLAGQLVLAMSGDPIYLHRMTTLFCINVLSEVCGQDITTKHMLPTVLRMAGDPVANVHVFNVAKSLQKIVPFLDNSTLQSEVKPILGKLTQDQDVDVKYFAQEALTVLSLA</sequence>
<dbReference type="AlphaFoldDB" id="A0A8C5Y3T9"/>
<dbReference type="InterPro" id="IPR000357">
    <property type="entry name" value="HEAT"/>
</dbReference>
<dbReference type="GO" id="GO:0019888">
    <property type="term" value="F:protein phosphatase regulator activity"/>
    <property type="evidence" value="ECO:0007669"/>
    <property type="project" value="TreeGrafter"/>
</dbReference>
<evidence type="ECO:0000256" key="2">
    <source>
        <dbReference type="ARBA" id="ARBA00038332"/>
    </source>
</evidence>
<proteinExistence type="inferred from homology"/>
<keyword evidence="1" id="KW-0677">Repeat</keyword>
<comment type="similarity">
    <text evidence="2">Belongs to the phosphatase 2A regulatory subunit A family.</text>
</comment>
<dbReference type="GO" id="GO:0005634">
    <property type="term" value="C:nucleus"/>
    <property type="evidence" value="ECO:0007669"/>
    <property type="project" value="TreeGrafter"/>
</dbReference>
<dbReference type="Gene3D" id="1.25.10.10">
    <property type="entry name" value="Leucine-rich Repeat Variant"/>
    <property type="match status" value="1"/>
</dbReference>
<dbReference type="GO" id="GO:0007059">
    <property type="term" value="P:chromosome segregation"/>
    <property type="evidence" value="ECO:0007669"/>
    <property type="project" value="TreeGrafter"/>
</dbReference>
<dbReference type="GO" id="GO:0000159">
    <property type="term" value="C:protein phosphatase type 2A complex"/>
    <property type="evidence" value="ECO:0007669"/>
    <property type="project" value="TreeGrafter"/>
</dbReference>
<accession>A0A8C5Y3T9</accession>
<dbReference type="Proteomes" id="UP000694394">
    <property type="component" value="Unassembled WGS sequence"/>
</dbReference>
<evidence type="ECO:0000313" key="5">
    <source>
        <dbReference type="Ensembl" id="ENSMICP00000045828.1"/>
    </source>
</evidence>
<evidence type="ECO:0000313" key="6">
    <source>
        <dbReference type="Proteomes" id="UP000694394"/>
    </source>
</evidence>
<dbReference type="InterPro" id="IPR051023">
    <property type="entry name" value="PP2A_Regulatory_Subunit_A"/>
</dbReference>
<dbReference type="InterPro" id="IPR011989">
    <property type="entry name" value="ARM-like"/>
</dbReference>
<dbReference type="InterPro" id="IPR016024">
    <property type="entry name" value="ARM-type_fold"/>
</dbReference>
<evidence type="ECO:0000259" key="4">
    <source>
        <dbReference type="Pfam" id="PF22646"/>
    </source>
</evidence>
<dbReference type="PANTHER" id="PTHR10648">
    <property type="entry name" value="SERINE/THREONINE-PROTEIN PHOSPHATASE PP2A 65 KDA REGULATORY SUBUNIT"/>
    <property type="match status" value="1"/>
</dbReference>
<dbReference type="Ensembl" id="ENSMICT00000064995.1">
    <property type="protein sequence ID" value="ENSMICP00000045828.1"/>
    <property type="gene ID" value="ENSMICG00000044056.1"/>
</dbReference>
<feature type="repeat" description="HEAT" evidence="3">
    <location>
        <begin position="177"/>
        <end position="215"/>
    </location>
</feature>
<organism evidence="5 6">
    <name type="scientific">Microcebus murinus</name>
    <name type="common">Gray mouse lemur</name>
    <name type="synonym">Lemur murinus</name>
    <dbReference type="NCBI Taxonomy" id="30608"/>
    <lineage>
        <taxon>Eukaryota</taxon>
        <taxon>Metazoa</taxon>
        <taxon>Chordata</taxon>
        <taxon>Craniata</taxon>
        <taxon>Vertebrata</taxon>
        <taxon>Euteleostomi</taxon>
        <taxon>Mammalia</taxon>
        <taxon>Eutheria</taxon>
        <taxon>Euarchontoglires</taxon>
        <taxon>Primates</taxon>
        <taxon>Strepsirrhini</taxon>
        <taxon>Lemuriformes</taxon>
        <taxon>Cheirogaleidae</taxon>
        <taxon>Microcebus</taxon>
    </lineage>
</organism>
<dbReference type="PROSITE" id="PS50077">
    <property type="entry name" value="HEAT_REPEAT"/>
    <property type="match status" value="8"/>
</dbReference>
<evidence type="ECO:0000256" key="1">
    <source>
        <dbReference type="ARBA" id="ARBA00022737"/>
    </source>
</evidence>
<dbReference type="PANTHER" id="PTHR10648:SF2">
    <property type="entry name" value="SERINE_THREONINE-PROTEIN PHOSPHATASE 2A 65 KDA REGULATORY SUBUNIT A ALPHA ISOFORM"/>
    <property type="match status" value="1"/>
</dbReference>
<feature type="repeat" description="HEAT" evidence="3">
    <location>
        <begin position="138"/>
        <end position="176"/>
    </location>
</feature>
<reference evidence="5" key="2">
    <citation type="submission" date="2025-09" db="UniProtKB">
        <authorList>
            <consortium name="Ensembl"/>
        </authorList>
    </citation>
    <scope>IDENTIFICATION</scope>
</reference>
<dbReference type="SUPFAM" id="SSF48371">
    <property type="entry name" value="ARM repeat"/>
    <property type="match status" value="1"/>
</dbReference>
<feature type="repeat" description="HEAT" evidence="3">
    <location>
        <begin position="9"/>
        <end position="47"/>
    </location>
</feature>
<dbReference type="InterPro" id="IPR054573">
    <property type="entry name" value="PP2A/SF3B1-like_HEAT"/>
</dbReference>
<keyword evidence="6" id="KW-1185">Reference proteome</keyword>
<feature type="domain" description="Phosphatase PP2A regulatory subunit A/Splicing factor 3B subunit 1-like HEAT repeat" evidence="4">
    <location>
        <begin position="170"/>
        <end position="209"/>
    </location>
</feature>
<name>A0A8C5Y3T9_MICMU</name>
<dbReference type="InterPro" id="IPR021133">
    <property type="entry name" value="HEAT_type_2"/>
</dbReference>
<evidence type="ECO:0000256" key="3">
    <source>
        <dbReference type="PROSITE-ProRule" id="PRU00103"/>
    </source>
</evidence>
<feature type="repeat" description="HEAT" evidence="3">
    <location>
        <begin position="99"/>
        <end position="137"/>
    </location>
</feature>
<feature type="repeat" description="HEAT" evidence="3">
    <location>
        <begin position="276"/>
        <end position="306"/>
    </location>
</feature>
<feature type="repeat" description="HEAT" evidence="3">
    <location>
        <begin position="60"/>
        <end position="98"/>
    </location>
</feature>
<reference evidence="5" key="1">
    <citation type="submission" date="2025-08" db="UniProtKB">
        <authorList>
            <consortium name="Ensembl"/>
        </authorList>
    </citation>
    <scope>IDENTIFICATION</scope>
</reference>
<feature type="repeat" description="HEAT" evidence="3">
    <location>
        <begin position="382"/>
        <end position="411"/>
    </location>
</feature>
<dbReference type="GeneTree" id="ENSGT00950000183066"/>
<dbReference type="Pfam" id="PF02985">
    <property type="entry name" value="HEAT"/>
    <property type="match status" value="1"/>
</dbReference>
<dbReference type="Pfam" id="PF22646">
    <property type="entry name" value="PPP2R1A-like_HEAT"/>
    <property type="match status" value="1"/>
</dbReference>